<dbReference type="AlphaFoldDB" id="A0A366KBM8"/>
<keyword evidence="1" id="KW-0472">Membrane</keyword>
<feature type="domain" description="Lon proteolytic" evidence="2">
    <location>
        <begin position="192"/>
        <end position="272"/>
    </location>
</feature>
<organism evidence="3 4">
    <name type="scientific">Bifidobacterium xylocopae</name>
    <dbReference type="NCBI Taxonomy" id="2493119"/>
    <lineage>
        <taxon>Bacteria</taxon>
        <taxon>Bacillati</taxon>
        <taxon>Actinomycetota</taxon>
        <taxon>Actinomycetes</taxon>
        <taxon>Bifidobacteriales</taxon>
        <taxon>Bifidobacteriaceae</taxon>
        <taxon>Bifidobacterium</taxon>
    </lineage>
</organism>
<keyword evidence="3" id="KW-0378">Hydrolase</keyword>
<dbReference type="Proteomes" id="UP000252345">
    <property type="component" value="Unassembled WGS sequence"/>
</dbReference>
<dbReference type="InterPro" id="IPR014721">
    <property type="entry name" value="Ribsml_uS5_D2-typ_fold_subgr"/>
</dbReference>
<accession>A0A366KBM8</accession>
<dbReference type="GO" id="GO:0004252">
    <property type="term" value="F:serine-type endopeptidase activity"/>
    <property type="evidence" value="ECO:0007669"/>
    <property type="project" value="InterPro"/>
</dbReference>
<dbReference type="EMBL" id="PDCH01000011">
    <property type="protein sequence ID" value="RBP99084.1"/>
    <property type="molecule type" value="Genomic_DNA"/>
</dbReference>
<evidence type="ECO:0000259" key="2">
    <source>
        <dbReference type="Pfam" id="PF05362"/>
    </source>
</evidence>
<dbReference type="GO" id="GO:0004176">
    <property type="term" value="F:ATP-dependent peptidase activity"/>
    <property type="evidence" value="ECO:0007669"/>
    <property type="project" value="InterPro"/>
</dbReference>
<proteinExistence type="predicted"/>
<evidence type="ECO:0000313" key="4">
    <source>
        <dbReference type="Proteomes" id="UP000252345"/>
    </source>
</evidence>
<dbReference type="SUPFAM" id="SSF54211">
    <property type="entry name" value="Ribosomal protein S5 domain 2-like"/>
    <property type="match status" value="1"/>
</dbReference>
<dbReference type="Gene3D" id="3.30.230.10">
    <property type="match status" value="1"/>
</dbReference>
<gene>
    <name evidence="3" type="ORF">CRD59_05820</name>
</gene>
<dbReference type="Pfam" id="PF05362">
    <property type="entry name" value="Lon_C"/>
    <property type="match status" value="1"/>
</dbReference>
<reference evidence="3 4" key="1">
    <citation type="submission" date="2017-10" db="EMBL/GenBank/DDBJ databases">
        <title>Bifidobacterium xylocopum sp. nov. and Bifidobacterium aemilianum sp. nov., from the carpenter bee (Xylocopa violacea) digestive tract.</title>
        <authorList>
            <person name="Alberoni D."/>
            <person name="Baffoni L."/>
            <person name="Di Gioia D."/>
            <person name="Gaggia F."/>
            <person name="Biavati B."/>
        </authorList>
    </citation>
    <scope>NUCLEOTIDE SEQUENCE [LARGE SCALE GENOMIC DNA]</scope>
    <source>
        <strain evidence="3 4">XV2</strain>
    </source>
</reference>
<comment type="caution">
    <text evidence="3">The sequence shown here is derived from an EMBL/GenBank/DDBJ whole genome shotgun (WGS) entry which is preliminary data.</text>
</comment>
<protein>
    <submittedName>
        <fullName evidence="3">Lon protease</fullName>
    </submittedName>
</protein>
<feature type="transmembrane region" description="Helical" evidence="1">
    <location>
        <begin position="46"/>
        <end position="67"/>
    </location>
</feature>
<dbReference type="GO" id="GO:0006508">
    <property type="term" value="P:proteolysis"/>
    <property type="evidence" value="ECO:0007669"/>
    <property type="project" value="UniProtKB-KW"/>
</dbReference>
<keyword evidence="1" id="KW-0812">Transmembrane</keyword>
<keyword evidence="4" id="KW-1185">Reference proteome</keyword>
<name>A0A366KBM8_9BIFI</name>
<keyword evidence="3" id="KW-0645">Protease</keyword>
<dbReference type="InterPro" id="IPR020568">
    <property type="entry name" value="Ribosomal_Su5_D2-typ_SF"/>
</dbReference>
<evidence type="ECO:0000256" key="1">
    <source>
        <dbReference type="SAM" id="Phobius"/>
    </source>
</evidence>
<dbReference type="InterPro" id="IPR008269">
    <property type="entry name" value="Lon_proteolytic"/>
</dbReference>
<dbReference type="OrthoDB" id="2356897at2"/>
<evidence type="ECO:0000313" key="3">
    <source>
        <dbReference type="EMBL" id="RBP99084.1"/>
    </source>
</evidence>
<sequence length="307" mass="31531">MADSHVGGAPYAPSAHEAHASASVPDGCAAKGGFLGRSRRLTRRSWALLIVVFLTVLVLVAPSPYVLETPGPTQDVLGSSGSKPVIHVTGGRSYQATGGGKLLLTTVNASGIPGSPASGLETLVAWLDPHATVLPQEVVFPPGQSRQDYVRSNRKDMTGSQDAAGNQALAFLRSRGADVSGVRLAMHVEDIGGPSAGLMYTLGAIDKLTPQDETGGQVIAGTGTMDKHGKVGRIGGINLKMLGAQRDGARWFLVPAGNCAEAVGHVPDGLRDVRVSTLSEAYDALTVIGQGRAGSLPHCSAGDSASR</sequence>
<keyword evidence="1" id="KW-1133">Transmembrane helix</keyword>